<organism evidence="1 2">
    <name type="scientific">Rhabditophanes sp. KR3021</name>
    <dbReference type="NCBI Taxonomy" id="114890"/>
    <lineage>
        <taxon>Eukaryota</taxon>
        <taxon>Metazoa</taxon>
        <taxon>Ecdysozoa</taxon>
        <taxon>Nematoda</taxon>
        <taxon>Chromadorea</taxon>
        <taxon>Rhabditida</taxon>
        <taxon>Tylenchina</taxon>
        <taxon>Panagrolaimomorpha</taxon>
        <taxon>Strongyloidoidea</taxon>
        <taxon>Alloionematidae</taxon>
        <taxon>Rhabditophanes</taxon>
    </lineage>
</organism>
<sequence>MSWKYTKITPVTSSDELAVGSFYYILSKTIDGHKETVGQIVEIKQAESNDMLLVPRGVSMISTTTTKSATNSASISPCSSLDNTLIIKQEYDGVVDSNDQNESKENLTNPQLLHNTNIKLFPNGLRSDFKDIAAALLDEPMEILSDTDTKSECSSIRATSKNICYIHYSNTDRRLDEWVEDSRIVKQIHGLTDENGHVVLPILNSCNQTTKEVPEGATTRMQKRLNEEFRHAQKSFNEMDAQSALLEREHSESHECKLRQPPGDEIYRDKNLSLFEVDGKHNKLYCQSLCLLSKLFLDHKTLYFDVDCFLFYILCEVDEYGAHIVGHFSKERGSTNNLACIIVFPPYQRRGYGQLLIQISYALSARENFVGTPEKPLSDMVS</sequence>
<dbReference type="WBParaSite" id="RSKR_0000558600.1">
    <property type="protein sequence ID" value="RSKR_0000558600.1"/>
    <property type="gene ID" value="RSKR_0000558600"/>
</dbReference>
<evidence type="ECO:0000313" key="1">
    <source>
        <dbReference type="Proteomes" id="UP000095286"/>
    </source>
</evidence>
<protein>
    <submittedName>
        <fullName evidence="2">Histone acetyltransferase</fullName>
    </submittedName>
</protein>
<name>A0AC35TY46_9BILA</name>
<evidence type="ECO:0000313" key="2">
    <source>
        <dbReference type="WBParaSite" id="RSKR_0000558600.1"/>
    </source>
</evidence>
<accession>A0AC35TY46</accession>
<dbReference type="Proteomes" id="UP000095286">
    <property type="component" value="Unplaced"/>
</dbReference>
<proteinExistence type="predicted"/>
<reference evidence="2" key="1">
    <citation type="submission" date="2016-11" db="UniProtKB">
        <authorList>
            <consortium name="WormBaseParasite"/>
        </authorList>
    </citation>
    <scope>IDENTIFICATION</scope>
    <source>
        <strain evidence="2">KR3021</strain>
    </source>
</reference>